<proteinExistence type="predicted"/>
<dbReference type="EMBL" id="JAODUP010000154">
    <property type="protein sequence ID" value="KAK2159382.1"/>
    <property type="molecule type" value="Genomic_DNA"/>
</dbReference>
<evidence type="ECO:0000313" key="2">
    <source>
        <dbReference type="EMBL" id="KAK2159382.1"/>
    </source>
</evidence>
<feature type="compositionally biased region" description="Basic and acidic residues" evidence="1">
    <location>
        <begin position="148"/>
        <end position="164"/>
    </location>
</feature>
<feature type="compositionally biased region" description="Basic and acidic residues" evidence="1">
    <location>
        <begin position="195"/>
        <end position="209"/>
    </location>
</feature>
<feature type="compositionally biased region" description="Basic residues" evidence="1">
    <location>
        <begin position="1"/>
        <end position="15"/>
    </location>
</feature>
<protein>
    <submittedName>
        <fullName evidence="2">Uncharacterized protein</fullName>
    </submittedName>
</protein>
<evidence type="ECO:0000313" key="3">
    <source>
        <dbReference type="Proteomes" id="UP001208570"/>
    </source>
</evidence>
<feature type="compositionally biased region" description="Basic and acidic residues" evidence="1">
    <location>
        <begin position="101"/>
        <end position="117"/>
    </location>
</feature>
<feature type="compositionally biased region" description="Polar residues" evidence="1">
    <location>
        <begin position="89"/>
        <end position="100"/>
    </location>
</feature>
<feature type="compositionally biased region" description="Polar residues" evidence="1">
    <location>
        <begin position="33"/>
        <end position="50"/>
    </location>
</feature>
<feature type="non-terminal residue" evidence="2">
    <location>
        <position position="1"/>
    </location>
</feature>
<reference evidence="2" key="1">
    <citation type="journal article" date="2023" name="Mol. Biol. Evol.">
        <title>Third-Generation Sequencing Reveals the Adaptive Role of the Epigenome in Three Deep-Sea Polychaetes.</title>
        <authorList>
            <person name="Perez M."/>
            <person name="Aroh O."/>
            <person name="Sun Y."/>
            <person name="Lan Y."/>
            <person name="Juniper S.K."/>
            <person name="Young C.R."/>
            <person name="Angers B."/>
            <person name="Qian P.Y."/>
        </authorList>
    </citation>
    <scope>NUCLEOTIDE SEQUENCE</scope>
    <source>
        <strain evidence="2">P08H-3</strain>
    </source>
</reference>
<dbReference type="AlphaFoldDB" id="A0AAD9N6X5"/>
<feature type="compositionally biased region" description="Polar residues" evidence="1">
    <location>
        <begin position="183"/>
        <end position="194"/>
    </location>
</feature>
<keyword evidence="3" id="KW-1185">Reference proteome</keyword>
<feature type="compositionally biased region" description="Basic and acidic residues" evidence="1">
    <location>
        <begin position="224"/>
        <end position="250"/>
    </location>
</feature>
<feature type="compositionally biased region" description="Basic and acidic residues" evidence="1">
    <location>
        <begin position="51"/>
        <end position="70"/>
    </location>
</feature>
<feature type="region of interest" description="Disordered" evidence="1">
    <location>
        <begin position="1"/>
        <end position="268"/>
    </location>
</feature>
<evidence type="ECO:0000256" key="1">
    <source>
        <dbReference type="SAM" id="MobiDB-lite"/>
    </source>
</evidence>
<organism evidence="2 3">
    <name type="scientific">Paralvinella palmiformis</name>
    <dbReference type="NCBI Taxonomy" id="53620"/>
    <lineage>
        <taxon>Eukaryota</taxon>
        <taxon>Metazoa</taxon>
        <taxon>Spiralia</taxon>
        <taxon>Lophotrochozoa</taxon>
        <taxon>Annelida</taxon>
        <taxon>Polychaeta</taxon>
        <taxon>Sedentaria</taxon>
        <taxon>Canalipalpata</taxon>
        <taxon>Terebellida</taxon>
        <taxon>Terebelliformia</taxon>
        <taxon>Alvinellidae</taxon>
        <taxon>Paralvinella</taxon>
    </lineage>
</organism>
<name>A0AAD9N6X5_9ANNE</name>
<feature type="compositionally biased region" description="Polar residues" evidence="1">
    <location>
        <begin position="136"/>
        <end position="147"/>
    </location>
</feature>
<accession>A0AAD9N6X5</accession>
<comment type="caution">
    <text evidence="2">The sequence shown here is derived from an EMBL/GenBank/DDBJ whole genome shotgun (WGS) entry which is preliminary data.</text>
</comment>
<gene>
    <name evidence="2" type="ORF">LSH36_154g09017</name>
</gene>
<dbReference type="Proteomes" id="UP001208570">
    <property type="component" value="Unassembled WGS sequence"/>
</dbReference>
<sequence>MGKNRNAGRKGRNKKSAQVYLPFATKGKDQNLEKGSTVQEDPQQSTSSGIRRNDIAREVTPDSTSKRGDEGQDGISEVSRRKENIESVAENQPGTASSRANGKEQLSEGLTERKGDEGQDGISEVSRRKENIESVAENQPGTASSRANGKEQLSEGLTERKGDEGQDGISEVSRRKENIESVAENQPGTASSRANGKEQLSEGLTEGKGHWMNQDKAVNVGGDAKIRQDTNRDLGEKEKEKVFNKGKTGELKNQNASSTRGEKSGIRQ</sequence>